<dbReference type="AlphaFoldDB" id="A0A9N9JMS5"/>
<dbReference type="Proteomes" id="UP000789405">
    <property type="component" value="Unassembled WGS sequence"/>
</dbReference>
<name>A0A9N9JMS5_9GLOM</name>
<sequence length="149" mass="17740">MSWIYSDLRNRLDPNKVIKISQIHGSIAYTYRVAKAKTIKEKYLSNIVILPNNETESMSYKESEIQESKDLLTNLHETVDTWIESLEHENLFELTTKHYSDLDIDLEYNEFVENTIYPVRDPTAKWELAELFVEDLEAPFYFYQFENKT</sequence>
<keyword evidence="2" id="KW-1185">Reference proteome</keyword>
<gene>
    <name evidence="1" type="ORF">DERYTH_LOCUS21075</name>
</gene>
<protein>
    <submittedName>
        <fullName evidence="1">18380_t:CDS:1</fullName>
    </submittedName>
</protein>
<evidence type="ECO:0000313" key="1">
    <source>
        <dbReference type="EMBL" id="CAG8789279.1"/>
    </source>
</evidence>
<dbReference type="OrthoDB" id="2411024at2759"/>
<accession>A0A9N9JMS5</accession>
<evidence type="ECO:0000313" key="2">
    <source>
        <dbReference type="Proteomes" id="UP000789405"/>
    </source>
</evidence>
<reference evidence="1" key="1">
    <citation type="submission" date="2021-06" db="EMBL/GenBank/DDBJ databases">
        <authorList>
            <person name="Kallberg Y."/>
            <person name="Tangrot J."/>
            <person name="Rosling A."/>
        </authorList>
    </citation>
    <scope>NUCLEOTIDE SEQUENCE</scope>
    <source>
        <strain evidence="1">MA453B</strain>
    </source>
</reference>
<dbReference type="EMBL" id="CAJVPY010026119">
    <property type="protein sequence ID" value="CAG8789279.1"/>
    <property type="molecule type" value="Genomic_DNA"/>
</dbReference>
<proteinExistence type="predicted"/>
<comment type="caution">
    <text evidence="1">The sequence shown here is derived from an EMBL/GenBank/DDBJ whole genome shotgun (WGS) entry which is preliminary data.</text>
</comment>
<organism evidence="1 2">
    <name type="scientific">Dentiscutata erythropus</name>
    <dbReference type="NCBI Taxonomy" id="1348616"/>
    <lineage>
        <taxon>Eukaryota</taxon>
        <taxon>Fungi</taxon>
        <taxon>Fungi incertae sedis</taxon>
        <taxon>Mucoromycota</taxon>
        <taxon>Glomeromycotina</taxon>
        <taxon>Glomeromycetes</taxon>
        <taxon>Diversisporales</taxon>
        <taxon>Gigasporaceae</taxon>
        <taxon>Dentiscutata</taxon>
    </lineage>
</organism>